<organism evidence="3 4">
    <name type="scientific">Isosphaera pallida (strain ATCC 43644 / DSM 9630 / IS1B)</name>
    <dbReference type="NCBI Taxonomy" id="575540"/>
    <lineage>
        <taxon>Bacteria</taxon>
        <taxon>Pseudomonadati</taxon>
        <taxon>Planctomycetota</taxon>
        <taxon>Planctomycetia</taxon>
        <taxon>Isosphaerales</taxon>
        <taxon>Isosphaeraceae</taxon>
        <taxon>Isosphaera</taxon>
    </lineage>
</organism>
<keyword evidence="2" id="KW-0732">Signal</keyword>
<keyword evidence="1" id="KW-0472">Membrane</keyword>
<evidence type="ECO:0000313" key="4">
    <source>
        <dbReference type="Proteomes" id="UP000008631"/>
    </source>
</evidence>
<dbReference type="RefSeq" id="WP_013563499.1">
    <property type="nucleotide sequence ID" value="NC_014962.1"/>
</dbReference>
<dbReference type="EMBL" id="CP002353">
    <property type="protein sequence ID" value="ADV61210.1"/>
    <property type="molecule type" value="Genomic_DNA"/>
</dbReference>
<evidence type="ECO:0000256" key="2">
    <source>
        <dbReference type="SAM" id="SignalP"/>
    </source>
</evidence>
<dbReference type="OrthoDB" id="284853at2"/>
<dbReference type="HOGENOM" id="CLU_1169432_0_0_0"/>
<protein>
    <recommendedName>
        <fullName evidence="5">PEP-CTERM protein-sorting domain-containing protein</fullName>
    </recommendedName>
</protein>
<evidence type="ECO:0008006" key="5">
    <source>
        <dbReference type="Google" id="ProtNLM"/>
    </source>
</evidence>
<reference evidence="3 4" key="2">
    <citation type="journal article" date="2011" name="Stand. Genomic Sci.">
        <title>Complete genome sequence of Isosphaera pallida type strain (IS1B).</title>
        <authorList>
            <consortium name="US DOE Joint Genome Institute (JGI-PGF)"/>
            <person name="Goker M."/>
            <person name="Cleland D."/>
            <person name="Saunders E."/>
            <person name="Lapidus A."/>
            <person name="Nolan M."/>
            <person name="Lucas S."/>
            <person name="Hammon N."/>
            <person name="Deshpande S."/>
            <person name="Cheng J.F."/>
            <person name="Tapia R."/>
            <person name="Han C."/>
            <person name="Goodwin L."/>
            <person name="Pitluck S."/>
            <person name="Liolios K."/>
            <person name="Pagani I."/>
            <person name="Ivanova N."/>
            <person name="Mavromatis K."/>
            <person name="Pati A."/>
            <person name="Chen A."/>
            <person name="Palaniappan K."/>
            <person name="Land M."/>
            <person name="Hauser L."/>
            <person name="Chang Y.J."/>
            <person name="Jeffries C.D."/>
            <person name="Detter J.C."/>
            <person name="Beck B."/>
            <person name="Woyke T."/>
            <person name="Bristow J."/>
            <person name="Eisen J.A."/>
            <person name="Markowitz V."/>
            <person name="Hugenholtz P."/>
            <person name="Kyrpides N.C."/>
            <person name="Klenk H.P."/>
        </authorList>
    </citation>
    <scope>NUCLEOTIDE SEQUENCE [LARGE SCALE GENOMIC DNA]</scope>
    <source>
        <strain evidence="4">ATCC 43644 / DSM 9630 / IS1B</strain>
    </source>
</reference>
<reference key="1">
    <citation type="submission" date="2010-11" db="EMBL/GenBank/DDBJ databases">
        <title>The complete sequence of chromosome of Isophaera pallida ATCC 43644.</title>
        <authorList>
            <consortium name="US DOE Joint Genome Institute (JGI-PGF)"/>
            <person name="Lucas S."/>
            <person name="Copeland A."/>
            <person name="Lapidus A."/>
            <person name="Bruce D."/>
            <person name="Goodwin L."/>
            <person name="Pitluck S."/>
            <person name="Kyrpides N."/>
            <person name="Mavromatis K."/>
            <person name="Pagani I."/>
            <person name="Ivanova N."/>
            <person name="Saunders E."/>
            <person name="Brettin T."/>
            <person name="Detter J.C."/>
            <person name="Han C."/>
            <person name="Tapia R."/>
            <person name="Land M."/>
            <person name="Hauser L."/>
            <person name="Markowitz V."/>
            <person name="Cheng J.-F."/>
            <person name="Hugenholtz P."/>
            <person name="Woyke T."/>
            <person name="Wu D."/>
            <person name="Eisen J.A."/>
        </authorList>
    </citation>
    <scope>NUCLEOTIDE SEQUENCE</scope>
    <source>
        <strain>ATCC 43644</strain>
    </source>
</reference>
<feature type="transmembrane region" description="Helical" evidence="1">
    <location>
        <begin position="211"/>
        <end position="228"/>
    </location>
</feature>
<accession>E8R0M5</accession>
<dbReference type="eggNOG" id="ENOG5032SPY">
    <property type="taxonomic scope" value="Bacteria"/>
</dbReference>
<dbReference type="KEGG" id="ipa:Isop_0618"/>
<evidence type="ECO:0000256" key="1">
    <source>
        <dbReference type="SAM" id="Phobius"/>
    </source>
</evidence>
<feature type="chain" id="PRO_5003229924" description="PEP-CTERM protein-sorting domain-containing protein" evidence="2">
    <location>
        <begin position="27"/>
        <end position="237"/>
    </location>
</feature>
<proteinExistence type="predicted"/>
<dbReference type="Proteomes" id="UP000008631">
    <property type="component" value="Chromosome"/>
</dbReference>
<keyword evidence="1" id="KW-1133">Transmembrane helix</keyword>
<name>E8R0M5_ISOPI</name>
<dbReference type="AlphaFoldDB" id="E8R0M5"/>
<sequence>MTLRSTRIAVVWAVVSMALAVPTAQADPVFLDSGQTSVLLDLTTLESAAGLTLSGVSAKVITPGNLGPNSVAFPINPRNATAPLFPTTFEYDSNDFLSTFSGTIEHEGSVFFNNDTIEVGHFRIGFDGSRVGGDASGFFVESTVGLAAILFDVAAPSVLEALASGLTIQANLLVSPEFASVLQTAGLAASDLTGAMVGSALIQANVIPEPAALTLMGMGVVVGVVATVHRRYARVKA</sequence>
<feature type="signal peptide" evidence="2">
    <location>
        <begin position="1"/>
        <end position="26"/>
    </location>
</feature>
<keyword evidence="1" id="KW-0812">Transmembrane</keyword>
<gene>
    <name evidence="3" type="ordered locus">Isop_0618</name>
</gene>
<dbReference type="InParanoid" id="E8R0M5"/>
<keyword evidence="4" id="KW-1185">Reference proteome</keyword>
<evidence type="ECO:0000313" key="3">
    <source>
        <dbReference type="EMBL" id="ADV61210.1"/>
    </source>
</evidence>